<reference evidence="1" key="2">
    <citation type="submission" date="2021-04" db="EMBL/GenBank/DDBJ databases">
        <authorList>
            <person name="Gilroy R."/>
        </authorList>
    </citation>
    <scope>NUCLEOTIDE SEQUENCE</scope>
    <source>
        <strain evidence="1">ChiHjej9B8-13557</strain>
    </source>
</reference>
<proteinExistence type="predicted"/>
<name>A0A9D2MEZ3_9FIRM</name>
<feature type="non-terminal residue" evidence="1">
    <location>
        <position position="1"/>
    </location>
</feature>
<evidence type="ECO:0000313" key="2">
    <source>
        <dbReference type="Proteomes" id="UP000824211"/>
    </source>
</evidence>
<dbReference type="AlphaFoldDB" id="A0A9D2MEZ3"/>
<dbReference type="Proteomes" id="UP000824211">
    <property type="component" value="Unassembled WGS sequence"/>
</dbReference>
<protein>
    <submittedName>
        <fullName evidence="1">Uncharacterized protein</fullName>
    </submittedName>
</protein>
<comment type="caution">
    <text evidence="1">The sequence shown here is derived from an EMBL/GenBank/DDBJ whole genome shotgun (WGS) entry which is preliminary data.</text>
</comment>
<reference evidence="1" key="1">
    <citation type="journal article" date="2021" name="PeerJ">
        <title>Extensive microbial diversity within the chicken gut microbiome revealed by metagenomics and culture.</title>
        <authorList>
            <person name="Gilroy R."/>
            <person name="Ravi A."/>
            <person name="Getino M."/>
            <person name="Pursley I."/>
            <person name="Horton D.L."/>
            <person name="Alikhan N.F."/>
            <person name="Baker D."/>
            <person name="Gharbi K."/>
            <person name="Hall N."/>
            <person name="Watson M."/>
            <person name="Adriaenssens E.M."/>
            <person name="Foster-Nyarko E."/>
            <person name="Jarju S."/>
            <person name="Secka A."/>
            <person name="Antonio M."/>
            <person name="Oren A."/>
            <person name="Chaudhuri R.R."/>
            <person name="La Ragione R."/>
            <person name="Hildebrand F."/>
            <person name="Pallen M.J."/>
        </authorList>
    </citation>
    <scope>NUCLEOTIDE SEQUENCE</scope>
    <source>
        <strain evidence="1">ChiHjej9B8-13557</strain>
    </source>
</reference>
<organism evidence="1 2">
    <name type="scientific">Candidatus Faecalibacterium faecipullorum</name>
    <dbReference type="NCBI Taxonomy" id="2838578"/>
    <lineage>
        <taxon>Bacteria</taxon>
        <taxon>Bacillati</taxon>
        <taxon>Bacillota</taxon>
        <taxon>Clostridia</taxon>
        <taxon>Eubacteriales</taxon>
        <taxon>Oscillospiraceae</taxon>
        <taxon>Faecalibacterium</taxon>
    </lineage>
</organism>
<accession>A0A9D2MEZ3</accession>
<evidence type="ECO:0000313" key="1">
    <source>
        <dbReference type="EMBL" id="HJB59590.1"/>
    </source>
</evidence>
<gene>
    <name evidence="1" type="ORF">H9771_08085</name>
</gene>
<dbReference type="EMBL" id="DWXX01000144">
    <property type="protein sequence ID" value="HJB59590.1"/>
    <property type="molecule type" value="Genomic_DNA"/>
</dbReference>
<sequence>KRFRYKYSILFNFQGPVFVGRLTGDLFILAPELSFVKHFFHLFLRWFEVLSAFPGLRPAAFRRALVYSTTFPGACQPLFANFFCGCQGAAVKGENPPVFLVNIPKTLNVVANVLTCH</sequence>